<dbReference type="AlphaFoldDB" id="T0GEG0"/>
<dbReference type="InterPro" id="IPR011611">
    <property type="entry name" value="PfkB_dom"/>
</dbReference>
<feature type="domain" description="Carbohydrate kinase PfkB" evidence="7">
    <location>
        <begin position="5"/>
        <end position="286"/>
    </location>
</feature>
<dbReference type="PROSITE" id="PS00583">
    <property type="entry name" value="PFKB_KINASES_1"/>
    <property type="match status" value="1"/>
</dbReference>
<organism evidence="8 9">
    <name type="scientific">Sphingobium baderi LL03</name>
    <dbReference type="NCBI Taxonomy" id="1114964"/>
    <lineage>
        <taxon>Bacteria</taxon>
        <taxon>Pseudomonadati</taxon>
        <taxon>Pseudomonadota</taxon>
        <taxon>Alphaproteobacteria</taxon>
        <taxon>Sphingomonadales</taxon>
        <taxon>Sphingomonadaceae</taxon>
        <taxon>Sphingobium</taxon>
    </lineage>
</organism>
<dbReference type="GO" id="GO:0003872">
    <property type="term" value="F:6-phosphofructokinase activity"/>
    <property type="evidence" value="ECO:0007669"/>
    <property type="project" value="TreeGrafter"/>
</dbReference>
<dbReference type="GO" id="GO:0005524">
    <property type="term" value="F:ATP binding"/>
    <property type="evidence" value="ECO:0007669"/>
    <property type="project" value="UniProtKB-KW"/>
</dbReference>
<proteinExistence type="inferred from homology"/>
<evidence type="ECO:0000256" key="4">
    <source>
        <dbReference type="ARBA" id="ARBA00022777"/>
    </source>
</evidence>
<evidence type="ECO:0000313" key="9">
    <source>
        <dbReference type="Proteomes" id="UP000015524"/>
    </source>
</evidence>
<evidence type="ECO:0000256" key="3">
    <source>
        <dbReference type="ARBA" id="ARBA00022741"/>
    </source>
</evidence>
<evidence type="ECO:0000259" key="7">
    <source>
        <dbReference type="Pfam" id="PF00294"/>
    </source>
</evidence>
<sequence length="308" mass="32872">MNPAIDVAYEADRVFHTRKIRARQEHYDPGGGGINVARVIARLGGTARAYYLSGGATGCALDGLLDQHVLVRSRIPIRGDTRVSTSIYERETGKEFRVVPRGPELTAEEWQAALTHLEGARSDFLVASGSLPPGVPDDFYSRVQQLAQRHDMRLILDTSGNALRQAVSGGGLYLIKPSIGELRQLVDRALTQERDIAAAAQEIVDSGRSQYVAVTMGRDGAILASGAGTWRLPAVAVETRSAVGAGDSFLAAMVFALGCERDPLEAFRYAIAAGAAAVLTPGTDLCHREDVERLLSLVPSMAAAFDGA</sequence>
<accession>T0GEG0</accession>
<dbReference type="Proteomes" id="UP000015524">
    <property type="component" value="Unassembled WGS sequence"/>
</dbReference>
<dbReference type="eggNOG" id="COG1105">
    <property type="taxonomic scope" value="Bacteria"/>
</dbReference>
<dbReference type="InterPro" id="IPR017583">
    <property type="entry name" value="Tagatose/fructose_Pkinase"/>
</dbReference>
<dbReference type="Gene3D" id="3.40.1190.20">
    <property type="match status" value="1"/>
</dbReference>
<dbReference type="PATRIC" id="fig|1114964.3.peg.1763"/>
<dbReference type="CDD" id="cd01164">
    <property type="entry name" value="FruK_PfkB_like"/>
    <property type="match status" value="1"/>
</dbReference>
<dbReference type="PANTHER" id="PTHR46566">
    <property type="entry name" value="1-PHOSPHOFRUCTOKINASE-RELATED"/>
    <property type="match status" value="1"/>
</dbReference>
<dbReference type="InterPro" id="IPR002173">
    <property type="entry name" value="Carboh/pur_kinase_PfkB_CS"/>
</dbReference>
<evidence type="ECO:0000256" key="2">
    <source>
        <dbReference type="ARBA" id="ARBA00022679"/>
    </source>
</evidence>
<dbReference type="NCBIfam" id="TIGR03168">
    <property type="entry name" value="1-PFK"/>
    <property type="match status" value="1"/>
</dbReference>
<dbReference type="SUPFAM" id="SSF53613">
    <property type="entry name" value="Ribokinase-like"/>
    <property type="match status" value="1"/>
</dbReference>
<keyword evidence="9" id="KW-1185">Reference proteome</keyword>
<dbReference type="EMBL" id="ATIB01000050">
    <property type="protein sequence ID" value="EQB02146.1"/>
    <property type="molecule type" value="Genomic_DNA"/>
</dbReference>
<evidence type="ECO:0000256" key="5">
    <source>
        <dbReference type="ARBA" id="ARBA00022840"/>
    </source>
</evidence>
<dbReference type="Pfam" id="PF00294">
    <property type="entry name" value="PfkB"/>
    <property type="match status" value="1"/>
</dbReference>
<keyword evidence="5" id="KW-0067">ATP-binding</keyword>
<dbReference type="PIRSF" id="PIRSF000535">
    <property type="entry name" value="1PFK/6PFK/LacC"/>
    <property type="match status" value="1"/>
</dbReference>
<gene>
    <name evidence="8" type="ORF">L485_09030</name>
</gene>
<reference evidence="8 9" key="1">
    <citation type="journal article" date="2013" name="Genome Announc.">
        <title>Draft Genome Sequence of a Hexachlorocyclohexane-Degrading Bacterium, Sphingobium baderi Strain LL03T.</title>
        <authorList>
            <person name="Kaur J."/>
            <person name="Verma H."/>
            <person name="Tripathi C."/>
            <person name="Khurana J.P."/>
            <person name="Lal R."/>
        </authorList>
    </citation>
    <scope>NUCLEOTIDE SEQUENCE [LARGE SCALE GENOMIC DNA]</scope>
    <source>
        <strain evidence="8 9">LL03</strain>
    </source>
</reference>
<name>T0GEG0_9SPHN</name>
<comment type="similarity">
    <text evidence="1 6">Belongs to the carbohydrate kinase PfkB family.</text>
</comment>
<keyword evidence="2 6" id="KW-0808">Transferase</keyword>
<evidence type="ECO:0000256" key="6">
    <source>
        <dbReference type="PIRNR" id="PIRNR000535"/>
    </source>
</evidence>
<evidence type="ECO:0000256" key="1">
    <source>
        <dbReference type="ARBA" id="ARBA00010688"/>
    </source>
</evidence>
<dbReference type="InterPro" id="IPR029056">
    <property type="entry name" value="Ribokinase-like"/>
</dbReference>
<comment type="caution">
    <text evidence="8">The sequence shown here is derived from an EMBL/GenBank/DDBJ whole genome shotgun (WGS) entry which is preliminary data.</text>
</comment>
<dbReference type="PANTHER" id="PTHR46566:SF2">
    <property type="entry name" value="ATP-DEPENDENT 6-PHOSPHOFRUCTOKINASE ISOZYME 2"/>
    <property type="match status" value="1"/>
</dbReference>
<keyword evidence="4" id="KW-0418">Kinase</keyword>
<dbReference type="GO" id="GO:0005829">
    <property type="term" value="C:cytosol"/>
    <property type="evidence" value="ECO:0007669"/>
    <property type="project" value="TreeGrafter"/>
</dbReference>
<evidence type="ECO:0000313" key="8">
    <source>
        <dbReference type="EMBL" id="EQB02146.1"/>
    </source>
</evidence>
<protein>
    <recommendedName>
        <fullName evidence="6">Phosphofructokinase</fullName>
    </recommendedName>
</protein>
<keyword evidence="3" id="KW-0547">Nucleotide-binding</keyword>